<evidence type="ECO:0000256" key="1">
    <source>
        <dbReference type="ARBA" id="ARBA00023015"/>
    </source>
</evidence>
<keyword evidence="1" id="KW-0805">Transcription regulation</keyword>
<evidence type="ECO:0000256" key="3">
    <source>
        <dbReference type="ARBA" id="ARBA00023163"/>
    </source>
</evidence>
<dbReference type="CDD" id="cd06170">
    <property type="entry name" value="LuxR_C_like"/>
    <property type="match status" value="1"/>
</dbReference>
<evidence type="ECO:0000256" key="2">
    <source>
        <dbReference type="ARBA" id="ARBA00023125"/>
    </source>
</evidence>
<protein>
    <submittedName>
        <fullName evidence="5">Helix-turn-helix transcriptional regulator</fullName>
    </submittedName>
</protein>
<keyword evidence="3" id="KW-0804">Transcription</keyword>
<evidence type="ECO:0000313" key="5">
    <source>
        <dbReference type="EMBL" id="UWZ56802.1"/>
    </source>
</evidence>
<dbReference type="PROSITE" id="PS50043">
    <property type="entry name" value="HTH_LUXR_2"/>
    <property type="match status" value="1"/>
</dbReference>
<gene>
    <name evidence="5" type="ORF">Daura_11845</name>
</gene>
<sequence>MEPSATADAADAAALRAAVGTGAVAVVTAAPRVVHAALDGVAGVGWTHCPPDTDAPPLWPLTRLLPAAGVPGSGFAGAVALAEALAAAHRTVVVEDVQHASAETLAVLRHLGRTAASAGVLLVVTYDGAGGRHPAPLAETLRVLAGVRGAVPLGPVARIGALLASAGAEVLAGRPRAAAALCVEAADLATACDRADLLAEAALVLPGAGDPDVVARLVLLCDRALTRFPPGAPAAGGAAVLRARLLARRAGLRAEGDQGDPADGVAALAAAEAGGDPGALLDAARARMWHLDRAGDTDERLRLADLTVATALRCGQLRPAVRGELWRIDVRYQQQDLRGVDDGITRLHDLADAARAPVAAWHARRADAARAALAGRFTAARAASAEAHRIAGTLGDDLAMVVTDVFAGLLALVRGDPRELRDGWEERLGAYPGLPIAVAAAALAWHQAGHRDEALARYERLRHLLREPPRGVRWLGVLQHLTELALLLQDAEAAAWALPLWRPWAGSGGFPGNADSFCGGAADRTIGRLAALLGRHEEAVAALERAVRGNTRLDARPWLVHTWLDLATLRSAGGAGTGGLAGRAAAEARRLDMPGAVRAAAALLDDPLTAREREIAALVAAALSNRDIAARLVVSERTVETHVRHILAKLGLPNRTALTAFLLSGSR</sequence>
<dbReference type="PANTHER" id="PTHR43214">
    <property type="entry name" value="TWO-COMPONENT RESPONSE REGULATOR"/>
    <property type="match status" value="1"/>
</dbReference>
<dbReference type="InterPro" id="IPR011990">
    <property type="entry name" value="TPR-like_helical_dom_sf"/>
</dbReference>
<dbReference type="KEGG" id="daur:Daura_11845"/>
<reference evidence="5" key="1">
    <citation type="submission" date="2021-04" db="EMBL/GenBank/DDBJ databases">
        <title>Dactylosporangium aurantiacum NRRL B-8018 full assembly.</title>
        <authorList>
            <person name="Hartkoorn R.C."/>
            <person name="Beaudoing E."/>
            <person name="Hot D."/>
        </authorList>
    </citation>
    <scope>NUCLEOTIDE SEQUENCE</scope>
    <source>
        <strain evidence="5">NRRL B-8018</strain>
    </source>
</reference>
<dbReference type="InterPro" id="IPR016032">
    <property type="entry name" value="Sig_transdc_resp-reg_C-effctor"/>
</dbReference>
<dbReference type="Gene3D" id="1.10.10.10">
    <property type="entry name" value="Winged helix-like DNA-binding domain superfamily/Winged helix DNA-binding domain"/>
    <property type="match status" value="1"/>
</dbReference>
<dbReference type="RefSeq" id="WP_052387179.1">
    <property type="nucleotide sequence ID" value="NZ_CP073767.1"/>
</dbReference>
<dbReference type="InterPro" id="IPR000792">
    <property type="entry name" value="Tscrpt_reg_LuxR_C"/>
</dbReference>
<keyword evidence="6" id="KW-1185">Reference proteome</keyword>
<proteinExistence type="predicted"/>
<accession>A0A9Q9MPP1</accession>
<dbReference type="InterPro" id="IPR036388">
    <property type="entry name" value="WH-like_DNA-bd_sf"/>
</dbReference>
<dbReference type="Proteomes" id="UP001058003">
    <property type="component" value="Chromosome"/>
</dbReference>
<keyword evidence="2" id="KW-0238">DNA-binding</keyword>
<dbReference type="SUPFAM" id="SSF48452">
    <property type="entry name" value="TPR-like"/>
    <property type="match status" value="1"/>
</dbReference>
<dbReference type="SUPFAM" id="SSF46894">
    <property type="entry name" value="C-terminal effector domain of the bipartite response regulators"/>
    <property type="match status" value="1"/>
</dbReference>
<evidence type="ECO:0000313" key="6">
    <source>
        <dbReference type="Proteomes" id="UP001058003"/>
    </source>
</evidence>
<evidence type="ECO:0000259" key="4">
    <source>
        <dbReference type="PROSITE" id="PS50043"/>
    </source>
</evidence>
<dbReference type="AlphaFoldDB" id="A0A9Q9MPP1"/>
<dbReference type="PANTHER" id="PTHR43214:SF24">
    <property type="entry name" value="TRANSCRIPTIONAL REGULATORY PROTEIN NARL-RELATED"/>
    <property type="match status" value="1"/>
</dbReference>
<dbReference type="SMART" id="SM00421">
    <property type="entry name" value="HTH_LUXR"/>
    <property type="match status" value="1"/>
</dbReference>
<dbReference type="InterPro" id="IPR039420">
    <property type="entry name" value="WalR-like"/>
</dbReference>
<organism evidence="5 6">
    <name type="scientific">Dactylosporangium aurantiacum</name>
    <dbReference type="NCBI Taxonomy" id="35754"/>
    <lineage>
        <taxon>Bacteria</taxon>
        <taxon>Bacillati</taxon>
        <taxon>Actinomycetota</taxon>
        <taxon>Actinomycetes</taxon>
        <taxon>Micromonosporales</taxon>
        <taxon>Micromonosporaceae</taxon>
        <taxon>Dactylosporangium</taxon>
    </lineage>
</organism>
<dbReference type="GO" id="GO:0006355">
    <property type="term" value="P:regulation of DNA-templated transcription"/>
    <property type="evidence" value="ECO:0007669"/>
    <property type="project" value="InterPro"/>
</dbReference>
<dbReference type="EMBL" id="CP073767">
    <property type="protein sequence ID" value="UWZ56802.1"/>
    <property type="molecule type" value="Genomic_DNA"/>
</dbReference>
<feature type="domain" description="HTH luxR-type" evidence="4">
    <location>
        <begin position="601"/>
        <end position="666"/>
    </location>
</feature>
<dbReference type="Pfam" id="PF00196">
    <property type="entry name" value="GerE"/>
    <property type="match status" value="1"/>
</dbReference>
<dbReference type="GO" id="GO:0003677">
    <property type="term" value="F:DNA binding"/>
    <property type="evidence" value="ECO:0007669"/>
    <property type="project" value="UniProtKB-KW"/>
</dbReference>
<dbReference type="PRINTS" id="PR00038">
    <property type="entry name" value="HTHLUXR"/>
</dbReference>
<dbReference type="OrthoDB" id="3660806at2"/>
<name>A0A9Q9MPP1_9ACTN</name>